<feature type="transmembrane region" description="Helical" evidence="1">
    <location>
        <begin position="42"/>
        <end position="63"/>
    </location>
</feature>
<comment type="caution">
    <text evidence="2">The sequence shown here is derived from an EMBL/GenBank/DDBJ whole genome shotgun (WGS) entry which is preliminary data.</text>
</comment>
<gene>
    <name evidence="2" type="ORF">KUTeg_020966</name>
</gene>
<feature type="transmembrane region" description="Helical" evidence="1">
    <location>
        <begin position="385"/>
        <end position="405"/>
    </location>
</feature>
<keyword evidence="1" id="KW-1133">Transmembrane helix</keyword>
<evidence type="ECO:0008006" key="4">
    <source>
        <dbReference type="Google" id="ProtNLM"/>
    </source>
</evidence>
<feature type="transmembrane region" description="Helical" evidence="1">
    <location>
        <begin position="353"/>
        <end position="373"/>
    </location>
</feature>
<dbReference type="EMBL" id="JARBDR010000918">
    <property type="protein sequence ID" value="KAJ8301979.1"/>
    <property type="molecule type" value="Genomic_DNA"/>
</dbReference>
<evidence type="ECO:0000313" key="3">
    <source>
        <dbReference type="Proteomes" id="UP001217089"/>
    </source>
</evidence>
<evidence type="ECO:0000256" key="1">
    <source>
        <dbReference type="SAM" id="Phobius"/>
    </source>
</evidence>
<protein>
    <recommendedName>
        <fullName evidence="4">Major facilitator superfamily domain-containing protein 5</fullName>
    </recommendedName>
</protein>
<dbReference type="CDD" id="cd17487">
    <property type="entry name" value="MFS_MFSD5_like"/>
    <property type="match status" value="1"/>
</dbReference>
<feature type="transmembrane region" description="Helical" evidence="1">
    <location>
        <begin position="165"/>
        <end position="187"/>
    </location>
</feature>
<accession>A0ABQ9EBV6</accession>
<dbReference type="InterPro" id="IPR008509">
    <property type="entry name" value="MOT2/MFSD5"/>
</dbReference>
<reference evidence="2 3" key="1">
    <citation type="submission" date="2022-12" db="EMBL/GenBank/DDBJ databases">
        <title>Chromosome-level genome of Tegillarca granosa.</title>
        <authorList>
            <person name="Kim J."/>
        </authorList>
    </citation>
    <scope>NUCLEOTIDE SEQUENCE [LARGE SCALE GENOMIC DNA]</scope>
    <source>
        <strain evidence="2">Teg-2019</strain>
        <tissue evidence="2">Adductor muscle</tissue>
    </source>
</reference>
<dbReference type="Proteomes" id="UP001217089">
    <property type="component" value="Unassembled WGS sequence"/>
</dbReference>
<feature type="transmembrane region" description="Helical" evidence="1">
    <location>
        <begin position="330"/>
        <end position="348"/>
    </location>
</feature>
<evidence type="ECO:0000313" key="2">
    <source>
        <dbReference type="EMBL" id="KAJ8301979.1"/>
    </source>
</evidence>
<dbReference type="SUPFAM" id="SSF103473">
    <property type="entry name" value="MFS general substrate transporter"/>
    <property type="match status" value="1"/>
</dbReference>
<dbReference type="PANTHER" id="PTHR23516">
    <property type="entry name" value="SAM (S-ADENOSYL METHIONINE) TRANSPORTER"/>
    <property type="match status" value="1"/>
</dbReference>
<keyword evidence="1" id="KW-0472">Membrane</keyword>
<dbReference type="Pfam" id="PF05631">
    <property type="entry name" value="MFS_5"/>
    <property type="match status" value="2"/>
</dbReference>
<keyword evidence="1" id="KW-0812">Transmembrane</keyword>
<feature type="transmembrane region" description="Helical" evidence="1">
    <location>
        <begin position="193"/>
        <end position="215"/>
    </location>
</feature>
<feature type="transmembrane region" description="Helical" evidence="1">
    <location>
        <begin position="6"/>
        <end position="22"/>
    </location>
</feature>
<dbReference type="InterPro" id="IPR036259">
    <property type="entry name" value="MFS_trans_sf"/>
</dbReference>
<dbReference type="PANTHER" id="PTHR23516:SF23">
    <property type="entry name" value="MOLYBDATE-ANION TRANSPORTER"/>
    <property type="match status" value="1"/>
</dbReference>
<keyword evidence="3" id="KW-1185">Reference proteome</keyword>
<feature type="transmembrane region" description="Helical" evidence="1">
    <location>
        <begin position="75"/>
        <end position="95"/>
    </location>
</feature>
<feature type="transmembrane region" description="Helical" evidence="1">
    <location>
        <begin position="126"/>
        <end position="144"/>
    </location>
</feature>
<dbReference type="Gene3D" id="1.20.1250.20">
    <property type="entry name" value="MFS general substrate transporter like domains"/>
    <property type="match status" value="1"/>
</dbReference>
<proteinExistence type="predicted"/>
<sequence length="478" mass="53514">MNLFLGGFWVLSVICAILFLYTRTKLSTVTDVGFKQFQRVYLTVYVMAMAGDWLQGPHVYALYESYGMSTSDIETLFIAGFGSSMLFGTVVGSFADRYGRRANCILYGILYGGACITKHYNNFNILMLGRLLGGIATSILYSAFESWMVCEHFKRGYDQDSLGNTFSYAVLGNSLIAIVAGLVAQYFADMFGFVAPFDVSLTVLTLMTIVIVVTWSENYGDKTINIKDSFVKAFSSIKSDPKVLCLGLIQSLFEGSMYIFVLEWTPALEPTEPFKDQTVRKLLGVTEKQTTDGHRGSIPHGQIFAAFMVAIMIGSSLFRLLSKYTSVESFMRPVLFIAALSLGTPILFKGNQLIVFSAFLIFETCVGIFWPSLGTMRGKYVPEETRATIMNFFRVPLNLIVVVILNQHIAMKRIFQCCVMFLLLATGFQQWLYSLYKALPLDALNTEMKVKPIKGDLMEIVPGEEKVPLRDDEEQEVV</sequence>
<feature type="transmembrane region" description="Helical" evidence="1">
    <location>
        <begin position="303"/>
        <end position="324"/>
    </location>
</feature>
<name>A0ABQ9EBV6_TEGGR</name>
<organism evidence="2 3">
    <name type="scientific">Tegillarca granosa</name>
    <name type="common">Malaysian cockle</name>
    <name type="synonym">Anadara granosa</name>
    <dbReference type="NCBI Taxonomy" id="220873"/>
    <lineage>
        <taxon>Eukaryota</taxon>
        <taxon>Metazoa</taxon>
        <taxon>Spiralia</taxon>
        <taxon>Lophotrochozoa</taxon>
        <taxon>Mollusca</taxon>
        <taxon>Bivalvia</taxon>
        <taxon>Autobranchia</taxon>
        <taxon>Pteriomorphia</taxon>
        <taxon>Arcoida</taxon>
        <taxon>Arcoidea</taxon>
        <taxon>Arcidae</taxon>
        <taxon>Tegillarca</taxon>
    </lineage>
</organism>